<dbReference type="InterPro" id="IPR052171">
    <property type="entry name" value="NHEJ_LigD"/>
</dbReference>
<evidence type="ECO:0000259" key="1">
    <source>
        <dbReference type="Pfam" id="PF21686"/>
    </source>
</evidence>
<evidence type="ECO:0000313" key="3">
    <source>
        <dbReference type="Proteomes" id="UP000295705"/>
    </source>
</evidence>
<proteinExistence type="predicted"/>
<dbReference type="GO" id="GO:0016874">
    <property type="term" value="F:ligase activity"/>
    <property type="evidence" value="ECO:0007669"/>
    <property type="project" value="UniProtKB-KW"/>
</dbReference>
<gene>
    <name evidence="2" type="ORF">EV188_101339</name>
</gene>
<dbReference type="InterPro" id="IPR014145">
    <property type="entry name" value="LigD_pol_dom"/>
</dbReference>
<organism evidence="2 3">
    <name type="scientific">Actinomycetospora succinea</name>
    <dbReference type="NCBI Taxonomy" id="663603"/>
    <lineage>
        <taxon>Bacteria</taxon>
        <taxon>Bacillati</taxon>
        <taxon>Actinomycetota</taxon>
        <taxon>Actinomycetes</taxon>
        <taxon>Pseudonocardiales</taxon>
        <taxon>Pseudonocardiaceae</taxon>
        <taxon>Actinomycetospora</taxon>
    </lineage>
</organism>
<feature type="domain" description="DNA ligase D polymerase" evidence="1">
    <location>
        <begin position="38"/>
        <end position="280"/>
    </location>
</feature>
<evidence type="ECO:0000313" key="2">
    <source>
        <dbReference type="EMBL" id="TDQ65090.1"/>
    </source>
</evidence>
<keyword evidence="2" id="KW-0436">Ligase</keyword>
<dbReference type="OrthoDB" id="4296267at2"/>
<comment type="caution">
    <text evidence="2">The sequence shown here is derived from an EMBL/GenBank/DDBJ whole genome shotgun (WGS) entry which is preliminary data.</text>
</comment>
<dbReference type="PANTHER" id="PTHR42705">
    <property type="entry name" value="BIFUNCTIONAL NON-HOMOLOGOUS END JOINING PROTEIN LIGD"/>
    <property type="match status" value="1"/>
</dbReference>
<name>A0A4R6VRJ5_9PSEU</name>
<dbReference type="Gene3D" id="3.90.920.10">
    <property type="entry name" value="DNA primase, PRIM domain"/>
    <property type="match status" value="1"/>
</dbReference>
<dbReference type="RefSeq" id="WP_133824498.1">
    <property type="nucleotide sequence ID" value="NZ_BAABHR010000046.1"/>
</dbReference>
<dbReference type="PANTHER" id="PTHR42705:SF2">
    <property type="entry name" value="BIFUNCTIONAL NON-HOMOLOGOUS END JOINING PROTEIN LIGD"/>
    <property type="match status" value="1"/>
</dbReference>
<dbReference type="EMBL" id="SNYO01000001">
    <property type="protein sequence ID" value="TDQ65090.1"/>
    <property type="molecule type" value="Genomic_DNA"/>
</dbReference>
<dbReference type="Pfam" id="PF21686">
    <property type="entry name" value="LigD_Prim-Pol"/>
    <property type="match status" value="1"/>
</dbReference>
<reference evidence="2 3" key="1">
    <citation type="submission" date="2019-03" db="EMBL/GenBank/DDBJ databases">
        <title>Genomic Encyclopedia of Type Strains, Phase IV (KMG-IV): sequencing the most valuable type-strain genomes for metagenomic binning, comparative biology and taxonomic classification.</title>
        <authorList>
            <person name="Goeker M."/>
        </authorList>
    </citation>
    <scope>NUCLEOTIDE SEQUENCE [LARGE SCALE GENOMIC DNA]</scope>
    <source>
        <strain evidence="2 3">DSM 45775</strain>
    </source>
</reference>
<accession>A0A4R6VRJ5</accession>
<sequence>MAGKGSGGRDTGGDKGEERAGVALTNLDQELFSGAGVTKRELVDYLERMAPRMLPALAGRPLSVVRALRGQKPFMQKNVPKYAPDFVRTVSFWAETSHREVAYALCDDLPTLLWFGNQRAIEYHPTLVRADAMDVPEHLVLDLDPPEDAGFDAVVAAAHLVRRALDDAGLQGVVKTTGAKGVHILVPLAPGPTHEDVAGATRALAVRTERLDPDVATTAFIRADRGGKVFVDPTRAGGSTIASVYSPRVRPGLPVSFPVSWDELDTVVPAEITVATAPDRPDPWSAADARPAPQTLPAELLEEGRTIPVARVQAMHEGKRRKRAAERGE</sequence>
<keyword evidence="3" id="KW-1185">Reference proteome</keyword>
<dbReference type="Proteomes" id="UP000295705">
    <property type="component" value="Unassembled WGS sequence"/>
</dbReference>
<dbReference type="AlphaFoldDB" id="A0A4R6VRJ5"/>
<dbReference type="CDD" id="cd04861">
    <property type="entry name" value="LigD_Pol_like"/>
    <property type="match status" value="1"/>
</dbReference>
<dbReference type="NCBIfam" id="TIGR02778">
    <property type="entry name" value="ligD_pol"/>
    <property type="match status" value="1"/>
</dbReference>
<protein>
    <submittedName>
        <fullName evidence="2">DNA ligase D</fullName>
    </submittedName>
</protein>